<gene>
    <name evidence="1" type="ORF">HNP47_003213</name>
</gene>
<dbReference type="AlphaFoldDB" id="A0A7W9L780"/>
<dbReference type="Proteomes" id="UP000556201">
    <property type="component" value="Unassembled WGS sequence"/>
</dbReference>
<protein>
    <submittedName>
        <fullName evidence="1">Uncharacterized protein</fullName>
    </submittedName>
</protein>
<organism evidence="1 2">
    <name type="scientific">Brevundimonas vesicularis</name>
    <name type="common">Pseudomonas vesicularis</name>
    <dbReference type="NCBI Taxonomy" id="41276"/>
    <lineage>
        <taxon>Bacteria</taxon>
        <taxon>Pseudomonadati</taxon>
        <taxon>Pseudomonadota</taxon>
        <taxon>Alphaproteobacteria</taxon>
        <taxon>Caulobacterales</taxon>
        <taxon>Caulobacteraceae</taxon>
        <taxon>Brevundimonas</taxon>
    </lineage>
</organism>
<evidence type="ECO:0000313" key="2">
    <source>
        <dbReference type="Proteomes" id="UP000556201"/>
    </source>
</evidence>
<evidence type="ECO:0000313" key="1">
    <source>
        <dbReference type="EMBL" id="MBB5773188.1"/>
    </source>
</evidence>
<comment type="caution">
    <text evidence="1">The sequence shown here is derived from an EMBL/GenBank/DDBJ whole genome shotgun (WGS) entry which is preliminary data.</text>
</comment>
<reference evidence="1 2" key="1">
    <citation type="submission" date="2020-08" db="EMBL/GenBank/DDBJ databases">
        <title>Functional genomics of gut bacteria from endangered species of beetles.</title>
        <authorList>
            <person name="Carlos-Shanley C."/>
        </authorList>
    </citation>
    <scope>NUCLEOTIDE SEQUENCE [LARGE SCALE GENOMIC DNA]</scope>
    <source>
        <strain evidence="1 2">S00192</strain>
    </source>
</reference>
<accession>A0A7W9L780</accession>
<proteinExistence type="predicted"/>
<name>A0A7W9L780_BREVE</name>
<dbReference type="EMBL" id="JACHLJ010000008">
    <property type="protein sequence ID" value="MBB5773188.1"/>
    <property type="molecule type" value="Genomic_DNA"/>
</dbReference>
<sequence length="68" mass="7627">MDRAEFEAIREKVRARREAREAEADATWAENYAAMVERNGGPEAYFGPLTTYGTADQFLAALTKKTRG</sequence>